<organism evidence="1">
    <name type="scientific">Anguilla anguilla</name>
    <name type="common">European freshwater eel</name>
    <name type="synonym">Muraena anguilla</name>
    <dbReference type="NCBI Taxonomy" id="7936"/>
    <lineage>
        <taxon>Eukaryota</taxon>
        <taxon>Metazoa</taxon>
        <taxon>Chordata</taxon>
        <taxon>Craniata</taxon>
        <taxon>Vertebrata</taxon>
        <taxon>Euteleostomi</taxon>
        <taxon>Actinopterygii</taxon>
        <taxon>Neopterygii</taxon>
        <taxon>Teleostei</taxon>
        <taxon>Anguilliformes</taxon>
        <taxon>Anguillidae</taxon>
        <taxon>Anguilla</taxon>
    </lineage>
</organism>
<reference evidence="1" key="1">
    <citation type="submission" date="2014-11" db="EMBL/GenBank/DDBJ databases">
        <authorList>
            <person name="Amaro Gonzalez C."/>
        </authorList>
    </citation>
    <scope>NUCLEOTIDE SEQUENCE</scope>
</reference>
<dbReference type="AlphaFoldDB" id="A0A0E9VUA9"/>
<name>A0A0E9VUA9_ANGAN</name>
<dbReference type="EMBL" id="GBXM01026930">
    <property type="protein sequence ID" value="JAH81647.1"/>
    <property type="molecule type" value="Transcribed_RNA"/>
</dbReference>
<protein>
    <submittedName>
        <fullName evidence="1">Uncharacterized protein</fullName>
    </submittedName>
</protein>
<sequence length="28" mass="3151">MEQGFLDHMYGDLGSGHLESPVAQMMIR</sequence>
<accession>A0A0E9VUA9</accession>
<evidence type="ECO:0000313" key="1">
    <source>
        <dbReference type="EMBL" id="JAH81647.1"/>
    </source>
</evidence>
<reference evidence="1" key="2">
    <citation type="journal article" date="2015" name="Fish Shellfish Immunol.">
        <title>Early steps in the European eel (Anguilla anguilla)-Vibrio vulnificus interaction in the gills: Role of the RtxA13 toxin.</title>
        <authorList>
            <person name="Callol A."/>
            <person name="Pajuelo D."/>
            <person name="Ebbesson L."/>
            <person name="Teles M."/>
            <person name="MacKenzie S."/>
            <person name="Amaro C."/>
        </authorList>
    </citation>
    <scope>NUCLEOTIDE SEQUENCE</scope>
</reference>
<proteinExistence type="predicted"/>